<dbReference type="SUPFAM" id="SSF54791">
    <property type="entry name" value="Eukaryotic type KH-domain (KH-domain type I)"/>
    <property type="match status" value="2"/>
</dbReference>
<dbReference type="FunFam" id="3.30.1370.10:FF:000037">
    <property type="entry name" value="KH domain protein"/>
    <property type="match status" value="1"/>
</dbReference>
<feature type="compositionally biased region" description="Low complexity" evidence="2">
    <location>
        <begin position="377"/>
        <end position="401"/>
    </location>
</feature>
<dbReference type="PANTHER" id="PTHR15744:SF0">
    <property type="entry name" value="KH HOMOLOGY DOMAIN-CONTAINING PROTEIN 4"/>
    <property type="match status" value="1"/>
</dbReference>
<dbReference type="CDD" id="cd22386">
    <property type="entry name" value="KH-I_KHDC4_rpt2"/>
    <property type="match status" value="1"/>
</dbReference>
<dbReference type="Pfam" id="PF22675">
    <property type="entry name" value="KH-I_KHDC4-BBP"/>
    <property type="match status" value="1"/>
</dbReference>
<dbReference type="GO" id="GO:0005634">
    <property type="term" value="C:nucleus"/>
    <property type="evidence" value="ECO:0007669"/>
    <property type="project" value="InterPro"/>
</dbReference>
<evidence type="ECO:0000256" key="1">
    <source>
        <dbReference type="PROSITE-ProRule" id="PRU00117"/>
    </source>
</evidence>
<feature type="domain" description="K Homology" evidence="3">
    <location>
        <begin position="235"/>
        <end position="320"/>
    </location>
</feature>
<feature type="compositionally biased region" description="Basic and acidic residues" evidence="2">
    <location>
        <begin position="23"/>
        <end position="35"/>
    </location>
</feature>
<feature type="compositionally biased region" description="Basic and acidic residues" evidence="2">
    <location>
        <begin position="115"/>
        <end position="125"/>
    </location>
</feature>
<feature type="compositionally biased region" description="Pro residues" evidence="2">
    <location>
        <begin position="87"/>
        <end position="99"/>
    </location>
</feature>
<dbReference type="PROSITE" id="PS50084">
    <property type="entry name" value="KH_TYPE_1"/>
    <property type="match status" value="1"/>
</dbReference>
<feature type="compositionally biased region" description="Basic and acidic residues" evidence="2">
    <location>
        <begin position="212"/>
        <end position="226"/>
    </location>
</feature>
<keyword evidence="5" id="KW-1185">Reference proteome</keyword>
<dbReference type="STRING" id="5288.A0A5C5FMA4"/>
<dbReference type="InterPro" id="IPR031121">
    <property type="entry name" value="RIK/BLOM7"/>
</dbReference>
<name>A0A5C5FMA4_9BASI</name>
<feature type="compositionally biased region" description="Pro residues" evidence="2">
    <location>
        <begin position="402"/>
        <end position="413"/>
    </location>
</feature>
<dbReference type="Pfam" id="PF23469">
    <property type="entry name" value="KH_12"/>
    <property type="match status" value="1"/>
</dbReference>
<dbReference type="SMART" id="SM00322">
    <property type="entry name" value="KH"/>
    <property type="match status" value="1"/>
</dbReference>
<feature type="region of interest" description="Disordered" evidence="2">
    <location>
        <begin position="1"/>
        <end position="62"/>
    </location>
</feature>
<dbReference type="InterPro" id="IPR047890">
    <property type="entry name" value="KHDC4_KH-I_first"/>
</dbReference>
<dbReference type="OrthoDB" id="397265at2759"/>
<feature type="region of interest" description="Disordered" evidence="2">
    <location>
        <begin position="335"/>
        <end position="428"/>
    </location>
</feature>
<dbReference type="Proteomes" id="UP000311382">
    <property type="component" value="Unassembled WGS sequence"/>
</dbReference>
<evidence type="ECO:0000313" key="5">
    <source>
        <dbReference type="Proteomes" id="UP000311382"/>
    </source>
</evidence>
<dbReference type="InterPro" id="IPR056149">
    <property type="entry name" value="PRP5/DDX46/KHDC4_KH"/>
</dbReference>
<dbReference type="CDD" id="cd22385">
    <property type="entry name" value="KH-I_KHDC4_rpt1"/>
    <property type="match status" value="1"/>
</dbReference>
<dbReference type="PANTHER" id="PTHR15744">
    <property type="entry name" value="BLOM7"/>
    <property type="match status" value="1"/>
</dbReference>
<gene>
    <name evidence="4" type="ORF">DMC30DRAFT_84035</name>
</gene>
<protein>
    <recommendedName>
        <fullName evidence="3">K Homology domain-containing protein</fullName>
    </recommendedName>
</protein>
<feature type="region of interest" description="Disordered" evidence="2">
    <location>
        <begin position="212"/>
        <end position="231"/>
    </location>
</feature>
<evidence type="ECO:0000256" key="2">
    <source>
        <dbReference type="SAM" id="MobiDB-lite"/>
    </source>
</evidence>
<evidence type="ECO:0000313" key="4">
    <source>
        <dbReference type="EMBL" id="TNY17920.1"/>
    </source>
</evidence>
<dbReference type="InterPro" id="IPR036612">
    <property type="entry name" value="KH_dom_type_1_sf"/>
</dbReference>
<evidence type="ECO:0000259" key="3">
    <source>
        <dbReference type="SMART" id="SM00322"/>
    </source>
</evidence>
<dbReference type="EMBL" id="SOZI01000167">
    <property type="protein sequence ID" value="TNY17920.1"/>
    <property type="molecule type" value="Genomic_DNA"/>
</dbReference>
<dbReference type="Gene3D" id="3.30.1370.10">
    <property type="entry name" value="K Homology domain, type 1"/>
    <property type="match status" value="2"/>
</dbReference>
<dbReference type="InterPro" id="IPR055256">
    <property type="entry name" value="KH_1_KHDC4/BBP-like"/>
</dbReference>
<dbReference type="InterPro" id="IPR047889">
    <property type="entry name" value="KHDC4_KH-I_second"/>
</dbReference>
<feature type="compositionally biased region" description="Basic and acidic residues" evidence="2">
    <location>
        <begin position="1"/>
        <end position="12"/>
    </location>
</feature>
<dbReference type="AlphaFoldDB" id="A0A5C5FMA4"/>
<sequence length="478" mass="50896">MASTERKRKWDEPGSPSSASQDPPKHVKTEEDPSKDGPLGNPDRDGEKAAQAAGAHFVLLGRPRHTDRGLRLAASIAARLASQYGAAPPPGHAPPPPPAGGGAAAGSAADSMGAGDRRERERERAQGLFVEDIEINDLRNRYLLTKGPTQQQILADTGAAVLTKGVWYPDKSMATEKDPALYLHITAETAEKLEAGVRAVQALIDQELNLLDTRRGPPRGGEDLPRDSGYGQRWPEEKVMIELEPLRNFNLRAKTVGPGGMFVKWIQQETGTRVQIKGQGSGFIETDTGRESDDPLHVNIAGPDQAQIDKAAELARDLLSVVREKHAEARDMLNSYNSGGGGGGQFTPSGANTQQFGAPMRFGAGGGPPPGMGMGMGMDQQQQQNPYSYQPNQYAGAGLTAPLPPGEAPPAPPASNGDEPAGAQAASGLTPEAYTAWWQSLDQASKDYYTQCVSPLSLFPFGTLRSARRPARSSELDD</sequence>
<proteinExistence type="predicted"/>
<reference evidence="4 5" key="1">
    <citation type="submission" date="2019-03" db="EMBL/GenBank/DDBJ databases">
        <title>Rhodosporidium diobovatum UCD-FST 08-225 genome sequencing, assembly, and annotation.</title>
        <authorList>
            <person name="Fakankun I.U."/>
            <person name="Fristensky B."/>
            <person name="Levin D.B."/>
        </authorList>
    </citation>
    <scope>NUCLEOTIDE SEQUENCE [LARGE SCALE GENOMIC DNA]</scope>
    <source>
        <strain evidence="4 5">UCD-FST 08-225</strain>
    </source>
</reference>
<comment type="caution">
    <text evidence="4">The sequence shown here is derived from an EMBL/GenBank/DDBJ whole genome shotgun (WGS) entry which is preliminary data.</text>
</comment>
<dbReference type="InterPro" id="IPR004087">
    <property type="entry name" value="KH_dom"/>
</dbReference>
<feature type="compositionally biased region" description="Low complexity" evidence="2">
    <location>
        <begin position="105"/>
        <end position="114"/>
    </location>
</feature>
<feature type="region of interest" description="Disordered" evidence="2">
    <location>
        <begin position="85"/>
        <end position="125"/>
    </location>
</feature>
<dbReference type="GO" id="GO:0003723">
    <property type="term" value="F:RNA binding"/>
    <property type="evidence" value="ECO:0007669"/>
    <property type="project" value="UniProtKB-UniRule"/>
</dbReference>
<accession>A0A5C5FMA4</accession>
<keyword evidence="1" id="KW-0694">RNA-binding</keyword>
<organism evidence="4 5">
    <name type="scientific">Rhodotorula diobovata</name>
    <dbReference type="NCBI Taxonomy" id="5288"/>
    <lineage>
        <taxon>Eukaryota</taxon>
        <taxon>Fungi</taxon>
        <taxon>Dikarya</taxon>
        <taxon>Basidiomycota</taxon>
        <taxon>Pucciniomycotina</taxon>
        <taxon>Microbotryomycetes</taxon>
        <taxon>Sporidiobolales</taxon>
        <taxon>Sporidiobolaceae</taxon>
        <taxon>Rhodotorula</taxon>
    </lineage>
</organism>
<feature type="compositionally biased region" description="Polar residues" evidence="2">
    <location>
        <begin position="346"/>
        <end position="356"/>
    </location>
</feature>